<dbReference type="Proteomes" id="UP000821866">
    <property type="component" value="Chromosome 6"/>
</dbReference>
<accession>A0A9J6DKC6</accession>
<evidence type="ECO:0008006" key="3">
    <source>
        <dbReference type="Google" id="ProtNLM"/>
    </source>
</evidence>
<organism evidence="1 2">
    <name type="scientific">Rhipicephalus microplus</name>
    <name type="common">Cattle tick</name>
    <name type="synonym">Boophilus microplus</name>
    <dbReference type="NCBI Taxonomy" id="6941"/>
    <lineage>
        <taxon>Eukaryota</taxon>
        <taxon>Metazoa</taxon>
        <taxon>Ecdysozoa</taxon>
        <taxon>Arthropoda</taxon>
        <taxon>Chelicerata</taxon>
        <taxon>Arachnida</taxon>
        <taxon>Acari</taxon>
        <taxon>Parasitiformes</taxon>
        <taxon>Ixodida</taxon>
        <taxon>Ixodoidea</taxon>
        <taxon>Ixodidae</taxon>
        <taxon>Rhipicephalinae</taxon>
        <taxon>Rhipicephalus</taxon>
        <taxon>Boophilus</taxon>
    </lineage>
</organism>
<evidence type="ECO:0000313" key="1">
    <source>
        <dbReference type="EMBL" id="KAH8022570.1"/>
    </source>
</evidence>
<sequence length="281" mass="31467">MGCSATKSELLLLLPRGVTPLSPPPFTISVDGTPLPLVSTLRILGLFLKSNDKHTALITQLSKAVHQTMHLIRRVVNHHHGMREHDLHRLVQAFVLSRFVYSLPYIFLSRTEEDKVNCLIRQAYKSALSLPKSTSMNRPLSMGGHKSFMKLTEPHRTTQLLYLSRTRWGRALLSTLELSPLLPLPMSLPIRSHVFFRATDPLPKNMHPEHHPSRRPTRASALWRKFGRKPDLAYADAAPYHQYAAHTLAVTNNSLRPISTASVCTSTSVEAEEAAIALAIT</sequence>
<reference evidence="1" key="2">
    <citation type="submission" date="2021-09" db="EMBL/GenBank/DDBJ databases">
        <authorList>
            <person name="Jia N."/>
            <person name="Wang J."/>
            <person name="Shi W."/>
            <person name="Du L."/>
            <person name="Sun Y."/>
            <person name="Zhan W."/>
            <person name="Jiang J."/>
            <person name="Wang Q."/>
            <person name="Zhang B."/>
            <person name="Ji P."/>
            <person name="Sakyi L.B."/>
            <person name="Cui X."/>
            <person name="Yuan T."/>
            <person name="Jiang B."/>
            <person name="Yang W."/>
            <person name="Lam T.T.-Y."/>
            <person name="Chang Q."/>
            <person name="Ding S."/>
            <person name="Wang X."/>
            <person name="Zhu J."/>
            <person name="Ruan X."/>
            <person name="Zhao L."/>
            <person name="Wei J."/>
            <person name="Que T."/>
            <person name="Du C."/>
            <person name="Cheng J."/>
            <person name="Dai P."/>
            <person name="Han X."/>
            <person name="Huang E."/>
            <person name="Gao Y."/>
            <person name="Liu J."/>
            <person name="Shao H."/>
            <person name="Ye R."/>
            <person name="Li L."/>
            <person name="Wei W."/>
            <person name="Wang X."/>
            <person name="Wang C."/>
            <person name="Huo Q."/>
            <person name="Li W."/>
            <person name="Guo W."/>
            <person name="Chen H."/>
            <person name="Chen S."/>
            <person name="Zhou L."/>
            <person name="Zhou L."/>
            <person name="Ni X."/>
            <person name="Tian J."/>
            <person name="Zhou Y."/>
            <person name="Sheng Y."/>
            <person name="Liu T."/>
            <person name="Pan Y."/>
            <person name="Xia L."/>
            <person name="Li J."/>
            <person name="Zhao F."/>
            <person name="Cao W."/>
        </authorList>
    </citation>
    <scope>NUCLEOTIDE SEQUENCE</scope>
    <source>
        <strain evidence="1">Rmic-2018</strain>
        <tissue evidence="1">Larvae</tissue>
    </source>
</reference>
<keyword evidence="2" id="KW-1185">Reference proteome</keyword>
<reference evidence="1" key="1">
    <citation type="journal article" date="2020" name="Cell">
        <title>Large-Scale Comparative Analyses of Tick Genomes Elucidate Their Genetic Diversity and Vector Capacities.</title>
        <authorList>
            <consortium name="Tick Genome and Microbiome Consortium (TIGMIC)"/>
            <person name="Jia N."/>
            <person name="Wang J."/>
            <person name="Shi W."/>
            <person name="Du L."/>
            <person name="Sun Y."/>
            <person name="Zhan W."/>
            <person name="Jiang J.F."/>
            <person name="Wang Q."/>
            <person name="Zhang B."/>
            <person name="Ji P."/>
            <person name="Bell-Sakyi L."/>
            <person name="Cui X.M."/>
            <person name="Yuan T.T."/>
            <person name="Jiang B.G."/>
            <person name="Yang W.F."/>
            <person name="Lam T.T."/>
            <person name="Chang Q.C."/>
            <person name="Ding S.J."/>
            <person name="Wang X.J."/>
            <person name="Zhu J.G."/>
            <person name="Ruan X.D."/>
            <person name="Zhao L."/>
            <person name="Wei J.T."/>
            <person name="Ye R.Z."/>
            <person name="Que T.C."/>
            <person name="Du C.H."/>
            <person name="Zhou Y.H."/>
            <person name="Cheng J.X."/>
            <person name="Dai P.F."/>
            <person name="Guo W.B."/>
            <person name="Han X.H."/>
            <person name="Huang E.J."/>
            <person name="Li L.F."/>
            <person name="Wei W."/>
            <person name="Gao Y.C."/>
            <person name="Liu J.Z."/>
            <person name="Shao H.Z."/>
            <person name="Wang X."/>
            <person name="Wang C.C."/>
            <person name="Yang T.C."/>
            <person name="Huo Q.B."/>
            <person name="Li W."/>
            <person name="Chen H.Y."/>
            <person name="Chen S.E."/>
            <person name="Zhou L.G."/>
            <person name="Ni X.B."/>
            <person name="Tian J.H."/>
            <person name="Sheng Y."/>
            <person name="Liu T."/>
            <person name="Pan Y.S."/>
            <person name="Xia L.Y."/>
            <person name="Li J."/>
            <person name="Zhao F."/>
            <person name="Cao W.C."/>
        </authorList>
    </citation>
    <scope>NUCLEOTIDE SEQUENCE</scope>
    <source>
        <strain evidence="1">Rmic-2018</strain>
    </source>
</reference>
<dbReference type="VEuPathDB" id="VectorBase:LOC119174002"/>
<comment type="caution">
    <text evidence="1">The sequence shown here is derived from an EMBL/GenBank/DDBJ whole genome shotgun (WGS) entry which is preliminary data.</text>
</comment>
<dbReference type="EMBL" id="JABSTU010000008">
    <property type="protein sequence ID" value="KAH8022570.1"/>
    <property type="molecule type" value="Genomic_DNA"/>
</dbReference>
<protein>
    <recommendedName>
        <fullName evidence="3">Tick transposon</fullName>
    </recommendedName>
</protein>
<dbReference type="AlphaFoldDB" id="A0A9J6DKC6"/>
<proteinExistence type="predicted"/>
<evidence type="ECO:0000313" key="2">
    <source>
        <dbReference type="Proteomes" id="UP000821866"/>
    </source>
</evidence>
<name>A0A9J6DKC6_RHIMP</name>
<gene>
    <name evidence="1" type="ORF">HPB51_000264</name>
</gene>